<dbReference type="SUPFAM" id="SSF55154">
    <property type="entry name" value="CYTH-like phosphatases"/>
    <property type="match status" value="1"/>
</dbReference>
<protein>
    <submittedName>
        <fullName evidence="2">Adenylate cyclase</fullName>
    </submittedName>
</protein>
<evidence type="ECO:0000313" key="3">
    <source>
        <dbReference type="Proteomes" id="UP000023268"/>
    </source>
</evidence>
<dbReference type="STRING" id="1458275.AZ34_03290"/>
<evidence type="ECO:0000259" key="1">
    <source>
        <dbReference type="PROSITE" id="PS51707"/>
    </source>
</evidence>
<gene>
    <name evidence="2" type="ORF">AZ34_03290</name>
</gene>
<dbReference type="Proteomes" id="UP000023268">
    <property type="component" value="Unassembled WGS sequence"/>
</dbReference>
<dbReference type="AlphaFoldDB" id="A0A016XDM1"/>
<dbReference type="InterPro" id="IPR008173">
    <property type="entry name" value="Adenylyl_cyclase_CyaB"/>
</dbReference>
<reference evidence="2 3" key="1">
    <citation type="submission" date="2014-02" db="EMBL/GenBank/DDBJ databases">
        <title>Draft Genome of Hylemonella gracilis isolated from the Niagara River.</title>
        <authorList>
            <person name="Pawlowski D.R."/>
            <person name="Koudelka G.B."/>
        </authorList>
    </citation>
    <scope>NUCLEOTIDE SEQUENCE [LARGE SCALE GENOMIC DNA]</scope>
    <source>
        <strain evidence="2 3">Niagara R</strain>
    </source>
</reference>
<dbReference type="InterPro" id="IPR023577">
    <property type="entry name" value="CYTH_domain"/>
</dbReference>
<dbReference type="EMBL" id="JEMG01000001">
    <property type="protein sequence ID" value="EYC50194.1"/>
    <property type="molecule type" value="Genomic_DNA"/>
</dbReference>
<dbReference type="eggNOG" id="COG1437">
    <property type="taxonomic scope" value="Bacteria"/>
</dbReference>
<dbReference type="RefSeq" id="WP_035604732.1">
    <property type="nucleotide sequence ID" value="NZ_JEMG01000001.1"/>
</dbReference>
<comment type="caution">
    <text evidence="2">The sequence shown here is derived from an EMBL/GenBank/DDBJ whole genome shotgun (WGS) entry which is preliminary data.</text>
</comment>
<sequence>MARNIEIKARMADRARVLACLLPLATSGPTEISQDDTFFKAASGRLKLREFGDGTGELIHYQRADDAGPKTSSYIRSPTAEPDTLRQALTLAHGQIGRVRKQRTLYLIGRTRVHLDRVIGLGEFIELEVVLDDEETLESGMQEAEQIMAALGIAEAQLVRGAYLDLLS</sequence>
<dbReference type="PROSITE" id="PS51707">
    <property type="entry name" value="CYTH"/>
    <property type="match status" value="1"/>
</dbReference>
<dbReference type="Gene3D" id="2.40.320.10">
    <property type="entry name" value="Hypothetical Protein Pfu-838710-001"/>
    <property type="match status" value="1"/>
</dbReference>
<organism evidence="2 3">
    <name type="scientific">Hylemonella gracilis str. Niagara R</name>
    <dbReference type="NCBI Taxonomy" id="1458275"/>
    <lineage>
        <taxon>Bacteria</taxon>
        <taxon>Pseudomonadati</taxon>
        <taxon>Pseudomonadota</taxon>
        <taxon>Betaproteobacteria</taxon>
        <taxon>Burkholderiales</taxon>
        <taxon>Comamonadaceae</taxon>
        <taxon>Hylemonella</taxon>
    </lineage>
</organism>
<dbReference type="PANTHER" id="PTHR21028">
    <property type="entry name" value="SI:CH211-156B7.4"/>
    <property type="match status" value="1"/>
</dbReference>
<dbReference type="OrthoDB" id="271656at2"/>
<dbReference type="PANTHER" id="PTHR21028:SF2">
    <property type="entry name" value="CYTH DOMAIN-CONTAINING PROTEIN"/>
    <property type="match status" value="1"/>
</dbReference>
<dbReference type="CDD" id="cd07890">
    <property type="entry name" value="CYTH-like_AC_IV-like"/>
    <property type="match status" value="1"/>
</dbReference>
<dbReference type="InterPro" id="IPR033469">
    <property type="entry name" value="CYTH-like_dom_sf"/>
</dbReference>
<feature type="domain" description="CYTH" evidence="1">
    <location>
        <begin position="2"/>
        <end position="168"/>
    </location>
</feature>
<evidence type="ECO:0000313" key="2">
    <source>
        <dbReference type="EMBL" id="EYC50194.1"/>
    </source>
</evidence>
<dbReference type="Pfam" id="PF01928">
    <property type="entry name" value="CYTH"/>
    <property type="match status" value="1"/>
</dbReference>
<name>A0A016XDM1_9BURK</name>
<proteinExistence type="predicted"/>
<accession>A0A016XDM1</accession>
<dbReference type="SMART" id="SM01118">
    <property type="entry name" value="CYTH"/>
    <property type="match status" value="1"/>
</dbReference>